<protein>
    <submittedName>
        <fullName evidence="1">Uncharacterized protein</fullName>
    </submittedName>
</protein>
<name>A0ABQ5XFK3_9GAMM</name>
<accession>A0ABQ5XFK3</accession>
<dbReference type="Proteomes" id="UP001156627">
    <property type="component" value="Unassembled WGS sequence"/>
</dbReference>
<organism evidence="1 2">
    <name type="scientific">Dyella flagellata</name>
    <dbReference type="NCBI Taxonomy" id="1867833"/>
    <lineage>
        <taxon>Bacteria</taxon>
        <taxon>Pseudomonadati</taxon>
        <taxon>Pseudomonadota</taxon>
        <taxon>Gammaproteobacteria</taxon>
        <taxon>Lysobacterales</taxon>
        <taxon>Rhodanobacteraceae</taxon>
        <taxon>Dyella</taxon>
    </lineage>
</organism>
<evidence type="ECO:0000313" key="1">
    <source>
        <dbReference type="EMBL" id="GLQ89964.1"/>
    </source>
</evidence>
<keyword evidence="2" id="KW-1185">Reference proteome</keyword>
<reference evidence="2" key="1">
    <citation type="journal article" date="2019" name="Int. J. Syst. Evol. Microbiol.">
        <title>The Global Catalogue of Microorganisms (GCM) 10K type strain sequencing project: providing services to taxonomists for standard genome sequencing and annotation.</title>
        <authorList>
            <consortium name="The Broad Institute Genomics Platform"/>
            <consortium name="The Broad Institute Genome Sequencing Center for Infectious Disease"/>
            <person name="Wu L."/>
            <person name="Ma J."/>
        </authorList>
    </citation>
    <scope>NUCLEOTIDE SEQUENCE [LARGE SCALE GENOMIC DNA]</scope>
    <source>
        <strain evidence="2">NBRC 111981</strain>
    </source>
</reference>
<comment type="caution">
    <text evidence="1">The sequence shown here is derived from an EMBL/GenBank/DDBJ whole genome shotgun (WGS) entry which is preliminary data.</text>
</comment>
<proteinExistence type="predicted"/>
<sequence length="76" mass="8293">MPYFGKAAVGTRANTPGRRIGSRQLRVLGLQRLQLAHEAVIFGIRDFRIVEHEIAIVGMFDPLAQILDTFGGQGGS</sequence>
<evidence type="ECO:0000313" key="2">
    <source>
        <dbReference type="Proteomes" id="UP001156627"/>
    </source>
</evidence>
<dbReference type="EMBL" id="BSOA01000044">
    <property type="protein sequence ID" value="GLQ89964.1"/>
    <property type="molecule type" value="Genomic_DNA"/>
</dbReference>
<gene>
    <name evidence="1" type="ORF">GCM10007898_35390</name>
</gene>